<evidence type="ECO:0000256" key="2">
    <source>
        <dbReference type="ARBA" id="ARBA00022448"/>
    </source>
</evidence>
<dbReference type="InterPro" id="IPR017871">
    <property type="entry name" value="ABC_transporter-like_CS"/>
</dbReference>
<organism evidence="10 11">
    <name type="scientific">Symbiodinium natans</name>
    <dbReference type="NCBI Taxonomy" id="878477"/>
    <lineage>
        <taxon>Eukaryota</taxon>
        <taxon>Sar</taxon>
        <taxon>Alveolata</taxon>
        <taxon>Dinophyceae</taxon>
        <taxon>Suessiales</taxon>
        <taxon>Symbiodiniaceae</taxon>
        <taxon>Symbiodinium</taxon>
    </lineage>
</organism>
<dbReference type="PROSITE" id="PS50893">
    <property type="entry name" value="ABC_TRANSPORTER_2"/>
    <property type="match status" value="1"/>
</dbReference>
<evidence type="ECO:0000256" key="3">
    <source>
        <dbReference type="ARBA" id="ARBA00022692"/>
    </source>
</evidence>
<dbReference type="OrthoDB" id="418535at2759"/>
<name>A0A812MJA8_9DINO</name>
<evidence type="ECO:0000313" key="10">
    <source>
        <dbReference type="EMBL" id="CAE7267599.1"/>
    </source>
</evidence>
<evidence type="ECO:0000256" key="1">
    <source>
        <dbReference type="ARBA" id="ARBA00008575"/>
    </source>
</evidence>
<evidence type="ECO:0000259" key="9">
    <source>
        <dbReference type="PROSITE" id="PS50893"/>
    </source>
</evidence>
<reference evidence="10" key="1">
    <citation type="submission" date="2021-02" db="EMBL/GenBank/DDBJ databases">
        <authorList>
            <person name="Dougan E. K."/>
            <person name="Rhodes N."/>
            <person name="Thang M."/>
            <person name="Chan C."/>
        </authorList>
    </citation>
    <scope>NUCLEOTIDE SEQUENCE</scope>
</reference>
<keyword evidence="4" id="KW-0547">Nucleotide-binding</keyword>
<dbReference type="Proteomes" id="UP000604046">
    <property type="component" value="Unassembled WGS sequence"/>
</dbReference>
<feature type="compositionally biased region" description="Acidic residues" evidence="8">
    <location>
        <begin position="51"/>
        <end position="77"/>
    </location>
</feature>
<feature type="region of interest" description="Disordered" evidence="8">
    <location>
        <begin position="35"/>
        <end position="80"/>
    </location>
</feature>
<dbReference type="SMART" id="SM00382">
    <property type="entry name" value="AAA"/>
    <property type="match status" value="1"/>
</dbReference>
<comment type="similarity">
    <text evidence="1">Belongs to the ABC transporter superfamily. ABCD family. Peroxisomal fatty acyl CoA transporter (TC 3.A.1.203) subfamily.</text>
</comment>
<dbReference type="InterPro" id="IPR027417">
    <property type="entry name" value="P-loop_NTPase"/>
</dbReference>
<evidence type="ECO:0000256" key="6">
    <source>
        <dbReference type="ARBA" id="ARBA00022989"/>
    </source>
</evidence>
<accession>A0A812MJA8</accession>
<dbReference type="GO" id="GO:0005524">
    <property type="term" value="F:ATP binding"/>
    <property type="evidence" value="ECO:0007669"/>
    <property type="project" value="UniProtKB-KW"/>
</dbReference>
<keyword evidence="11" id="KW-1185">Reference proteome</keyword>
<evidence type="ECO:0000256" key="4">
    <source>
        <dbReference type="ARBA" id="ARBA00022741"/>
    </source>
</evidence>
<keyword evidence="6" id="KW-1133">Transmembrane helix</keyword>
<keyword evidence="3" id="KW-0812">Transmembrane</keyword>
<evidence type="ECO:0000256" key="8">
    <source>
        <dbReference type="SAM" id="MobiDB-lite"/>
    </source>
</evidence>
<proteinExistence type="inferred from homology"/>
<feature type="domain" description="ABC transporter" evidence="9">
    <location>
        <begin position="87"/>
        <end position="308"/>
    </location>
</feature>
<dbReference type="InterPro" id="IPR003439">
    <property type="entry name" value="ABC_transporter-like_ATP-bd"/>
</dbReference>
<dbReference type="InterPro" id="IPR003593">
    <property type="entry name" value="AAA+_ATPase"/>
</dbReference>
<dbReference type="InterPro" id="IPR050835">
    <property type="entry name" value="ABC_transporter_sub-D"/>
</dbReference>
<gene>
    <name evidence="10" type="ORF">SNAT2548_LOCUS14184</name>
</gene>
<dbReference type="PANTHER" id="PTHR11384:SF55">
    <property type="entry name" value="ATP-BINDING CASSETTE TRANSPORTER"/>
    <property type="match status" value="1"/>
</dbReference>
<dbReference type="GO" id="GO:0016887">
    <property type="term" value="F:ATP hydrolysis activity"/>
    <property type="evidence" value="ECO:0007669"/>
    <property type="project" value="InterPro"/>
</dbReference>
<protein>
    <recommendedName>
        <fullName evidence="9">ABC transporter domain-containing protein</fullName>
    </recommendedName>
</protein>
<dbReference type="Pfam" id="PF00005">
    <property type="entry name" value="ABC_tran"/>
    <property type="match status" value="1"/>
</dbReference>
<dbReference type="AlphaFoldDB" id="A0A812MJA8"/>
<dbReference type="PANTHER" id="PTHR11384">
    <property type="entry name" value="ATP-BINDING CASSETTE, SUB-FAMILY D MEMBER"/>
    <property type="match status" value="1"/>
</dbReference>
<dbReference type="PROSITE" id="PS00211">
    <property type="entry name" value="ABC_TRANSPORTER_1"/>
    <property type="match status" value="1"/>
</dbReference>
<dbReference type="SUPFAM" id="SSF52540">
    <property type="entry name" value="P-loop containing nucleoside triphosphate hydrolases"/>
    <property type="match status" value="1"/>
</dbReference>
<keyword evidence="5" id="KW-0067">ATP-binding</keyword>
<keyword evidence="7" id="KW-0472">Membrane</keyword>
<evidence type="ECO:0000313" key="11">
    <source>
        <dbReference type="Proteomes" id="UP000604046"/>
    </source>
</evidence>
<dbReference type="Gene3D" id="3.40.50.300">
    <property type="entry name" value="P-loop containing nucleotide triphosphate hydrolases"/>
    <property type="match status" value="1"/>
</dbReference>
<comment type="caution">
    <text evidence="10">The sequence shown here is derived from an EMBL/GenBank/DDBJ whole genome shotgun (WGS) entry which is preliminary data.</text>
</comment>
<evidence type="ECO:0000256" key="7">
    <source>
        <dbReference type="ARBA" id="ARBA00023136"/>
    </source>
</evidence>
<keyword evidence="2" id="KW-0813">Transport</keyword>
<dbReference type="EMBL" id="CAJNDS010001613">
    <property type="protein sequence ID" value="CAE7267599.1"/>
    <property type="molecule type" value="Genomic_DNA"/>
</dbReference>
<evidence type="ECO:0000256" key="5">
    <source>
        <dbReference type="ARBA" id="ARBA00022840"/>
    </source>
</evidence>
<feature type="compositionally biased region" description="Basic and acidic residues" evidence="8">
    <location>
        <begin position="35"/>
        <end position="44"/>
    </location>
</feature>
<sequence>MSGMMDFGKELSSIAKLGAESIRIQELWDALIQLEKEGDPDSKSEASTATDSEDISDLEGVSSDEDEFPDEQVQLEDIDPRSDTLRLQVAELSLLPPLSSSPLMEDLSLSLHAGESLLVEGASGSGKSSLLRAIAGLWVRGHGTIRRTPLERCFFVPQTPYICLGSLRDNLLYPRREGQEEPSDQAILEVLQSLNIGHLPESFGMDEEVDLQKILSGGERQRLNLARLLLHPNVDLAILDESTSALDEANERTAYELVRRHVGCYVSVGHRPGLVACHTRRLELVKSKGGICHGVLKLGGQPSMSSNVGL</sequence>